<dbReference type="Proteomes" id="UP001518989">
    <property type="component" value="Unassembled WGS sequence"/>
</dbReference>
<dbReference type="SUPFAM" id="SSF103473">
    <property type="entry name" value="MFS general substrate transporter"/>
    <property type="match status" value="1"/>
</dbReference>
<dbReference type="InterPro" id="IPR020846">
    <property type="entry name" value="MFS_dom"/>
</dbReference>
<evidence type="ECO:0000313" key="6">
    <source>
        <dbReference type="EMBL" id="MBO1079395.1"/>
    </source>
</evidence>
<feature type="transmembrane region" description="Helical" evidence="4">
    <location>
        <begin position="244"/>
        <end position="263"/>
    </location>
</feature>
<reference evidence="6 7" key="1">
    <citation type="submission" date="2020-09" db="EMBL/GenBank/DDBJ databases">
        <title>Roseomonas.</title>
        <authorList>
            <person name="Zhu W."/>
        </authorList>
    </citation>
    <scope>NUCLEOTIDE SEQUENCE [LARGE SCALE GENOMIC DNA]</scope>
    <source>
        <strain evidence="6 7">573</strain>
    </source>
</reference>
<sequence>MRARAAALAAPLAAGASLLSGIGLARFGYVPLFPAMVAAGWVGGGGAGMLGACNFTGYLLGALGGRTLGRRLGVPAAMDLGMALVVLSFLACAWQGGLGWLALWRTVAGLAGGLLMALAGPAAQAVVPPARRALAGGVLTSGVGCGVVVGALAVPALLAGGGVTLAWLGLGVLAALAWLLARPRWPDPPPETLALPRGLRVPPSVALLLAYALSAAGMVAPMVYSADLAVRGHGAGPAMVSLLWVLFGVGGFLGTLSAGAVAGRIGAMPAMALWLLVQVAALSAALVPPGLGDAAILVAAPLSGFAGIGISAVALAGTREAAGAASGALWVRATAVYALSQAGFGFALAALFRWSGESHAAVFGAGLGFSVAGLLVAGACAAWGRRSSR</sequence>
<keyword evidence="7" id="KW-1185">Reference proteome</keyword>
<feature type="transmembrane region" description="Helical" evidence="4">
    <location>
        <begin position="294"/>
        <end position="317"/>
    </location>
</feature>
<dbReference type="RefSeq" id="WP_207416962.1">
    <property type="nucleotide sequence ID" value="NZ_CP061177.1"/>
</dbReference>
<feature type="transmembrane region" description="Helical" evidence="4">
    <location>
        <begin position="329"/>
        <end position="354"/>
    </location>
</feature>
<feature type="transmembrane region" description="Helical" evidence="4">
    <location>
        <begin position="164"/>
        <end position="181"/>
    </location>
</feature>
<dbReference type="InterPro" id="IPR036259">
    <property type="entry name" value="MFS_trans_sf"/>
</dbReference>
<evidence type="ECO:0000256" key="1">
    <source>
        <dbReference type="ARBA" id="ARBA00022692"/>
    </source>
</evidence>
<protein>
    <submittedName>
        <fullName evidence="6">YbfB/YjiJ family MFS transporter</fullName>
    </submittedName>
</protein>
<evidence type="ECO:0000259" key="5">
    <source>
        <dbReference type="PROSITE" id="PS50850"/>
    </source>
</evidence>
<dbReference type="PROSITE" id="PS50850">
    <property type="entry name" value="MFS"/>
    <property type="match status" value="1"/>
</dbReference>
<organism evidence="6 7">
    <name type="scientific">Roseomonas haemaphysalidis</name>
    <dbReference type="NCBI Taxonomy" id="2768162"/>
    <lineage>
        <taxon>Bacteria</taxon>
        <taxon>Pseudomonadati</taxon>
        <taxon>Pseudomonadota</taxon>
        <taxon>Alphaproteobacteria</taxon>
        <taxon>Acetobacterales</taxon>
        <taxon>Roseomonadaceae</taxon>
        <taxon>Roseomonas</taxon>
    </lineage>
</organism>
<keyword evidence="2 4" id="KW-1133">Transmembrane helix</keyword>
<dbReference type="EMBL" id="JACTNG010000004">
    <property type="protein sequence ID" value="MBO1079395.1"/>
    <property type="molecule type" value="Genomic_DNA"/>
</dbReference>
<feature type="transmembrane region" description="Helical" evidence="4">
    <location>
        <begin position="201"/>
        <end position="224"/>
    </location>
</feature>
<dbReference type="Pfam" id="PF06779">
    <property type="entry name" value="MFS_4"/>
    <property type="match status" value="1"/>
</dbReference>
<accession>A0ABS3KPM5</accession>
<feature type="transmembrane region" description="Helical" evidence="4">
    <location>
        <begin position="270"/>
        <end position="288"/>
    </location>
</feature>
<evidence type="ECO:0000256" key="3">
    <source>
        <dbReference type="ARBA" id="ARBA00023136"/>
    </source>
</evidence>
<dbReference type="PANTHER" id="PTHR23537:SF1">
    <property type="entry name" value="SUGAR TRANSPORTER"/>
    <property type="match status" value="1"/>
</dbReference>
<feature type="transmembrane region" description="Helical" evidence="4">
    <location>
        <begin position="72"/>
        <end position="96"/>
    </location>
</feature>
<feature type="domain" description="Major facilitator superfamily (MFS) profile" evidence="5">
    <location>
        <begin position="9"/>
        <end position="389"/>
    </location>
</feature>
<proteinExistence type="predicted"/>
<gene>
    <name evidence="6" type="ORF">IAI61_10150</name>
</gene>
<evidence type="ECO:0000256" key="4">
    <source>
        <dbReference type="SAM" id="Phobius"/>
    </source>
</evidence>
<evidence type="ECO:0000313" key="7">
    <source>
        <dbReference type="Proteomes" id="UP001518989"/>
    </source>
</evidence>
<feature type="transmembrane region" description="Helical" evidence="4">
    <location>
        <begin position="102"/>
        <end position="122"/>
    </location>
</feature>
<comment type="caution">
    <text evidence="6">The sequence shown here is derived from an EMBL/GenBank/DDBJ whole genome shotgun (WGS) entry which is preliminary data.</text>
</comment>
<feature type="transmembrane region" description="Helical" evidence="4">
    <location>
        <begin position="134"/>
        <end position="158"/>
    </location>
</feature>
<feature type="transmembrane region" description="Helical" evidence="4">
    <location>
        <begin position="360"/>
        <end position="384"/>
    </location>
</feature>
<feature type="transmembrane region" description="Helical" evidence="4">
    <location>
        <begin position="37"/>
        <end position="60"/>
    </location>
</feature>
<dbReference type="InterPro" id="IPR010645">
    <property type="entry name" value="MFS_4"/>
</dbReference>
<keyword evidence="3 4" id="KW-0472">Membrane</keyword>
<dbReference type="Gene3D" id="1.20.1250.20">
    <property type="entry name" value="MFS general substrate transporter like domains"/>
    <property type="match status" value="1"/>
</dbReference>
<keyword evidence="1 4" id="KW-0812">Transmembrane</keyword>
<dbReference type="PANTHER" id="PTHR23537">
    <property type="match status" value="1"/>
</dbReference>
<name>A0ABS3KPM5_9PROT</name>
<evidence type="ECO:0000256" key="2">
    <source>
        <dbReference type="ARBA" id="ARBA00022989"/>
    </source>
</evidence>